<reference evidence="1" key="1">
    <citation type="submission" date="2024-06" db="EMBL/GenBank/DDBJ databases">
        <title>North American crayfish harbour diverse members of the Nudiviridae.</title>
        <authorList>
            <person name="Stratton C."/>
            <person name="Bojko J."/>
        </authorList>
    </citation>
    <scope>NUCLEOTIDE SEQUENCE</scope>
    <source>
        <strain evidence="1">142H</strain>
    </source>
</reference>
<dbReference type="SMART" id="SM00238">
    <property type="entry name" value="BIR"/>
    <property type="match status" value="1"/>
</dbReference>
<dbReference type="Pfam" id="PF00653">
    <property type="entry name" value="BIR"/>
    <property type="match status" value="1"/>
</dbReference>
<gene>
    <name evidence="1" type="ORF">FpNV_084</name>
</gene>
<dbReference type="PROSITE" id="PS50143">
    <property type="entry name" value="BIR_REPEAT_2"/>
    <property type="match status" value="1"/>
</dbReference>
<accession>A0AAU8GF63</accession>
<organism evidence="1">
    <name type="scientific">Faxonius propinquus nudivirus</name>
    <dbReference type="NCBI Taxonomy" id="3139431"/>
    <lineage>
        <taxon>Viruses</taxon>
        <taxon>Viruses incertae sedis</taxon>
        <taxon>Naldaviricetes</taxon>
        <taxon>Lefavirales</taxon>
        <taxon>Nudiviridae</taxon>
    </lineage>
</organism>
<name>A0AAU8GF63_9VIRU</name>
<dbReference type="Gene3D" id="1.10.1170.10">
    <property type="entry name" value="Inhibitor Of Apoptosis Protein (2mihbC-IAP-1), Chain A"/>
    <property type="match status" value="1"/>
</dbReference>
<proteinExistence type="predicted"/>
<dbReference type="InterPro" id="IPR001370">
    <property type="entry name" value="BIR_rpt"/>
</dbReference>
<evidence type="ECO:0000313" key="1">
    <source>
        <dbReference type="EMBL" id="XCH39329.1"/>
    </source>
</evidence>
<sequence length="164" mass="19333">MYQYRLEQSITRKIKHYNNTNDRFLSHIKKFLKILPISDIIKLANRGFFYTGLSNTIFCYKCGQGLFGWLTIDEVFYMHSIYYPECPTQTNSNISVKLIDQKLLNLAIFKHPMLKTLKHSKIISKNSLLYLAKKILYKTGRISNISLDETLNDYLLQNKKYFGN</sequence>
<protein>
    <submittedName>
        <fullName evidence="1">Uncharacterized protein</fullName>
    </submittedName>
</protein>
<dbReference type="SUPFAM" id="SSF57924">
    <property type="entry name" value="Inhibitor of apoptosis (IAP) repeat"/>
    <property type="match status" value="1"/>
</dbReference>
<dbReference type="EMBL" id="PP955094">
    <property type="protein sequence ID" value="XCH39329.1"/>
    <property type="molecule type" value="Genomic_DNA"/>
</dbReference>